<dbReference type="GO" id="GO:0002720">
    <property type="term" value="P:positive regulation of cytokine production involved in immune response"/>
    <property type="evidence" value="ECO:0007669"/>
    <property type="project" value="TreeGrafter"/>
</dbReference>
<dbReference type="GO" id="GO:0006955">
    <property type="term" value="P:immune response"/>
    <property type="evidence" value="ECO:0007669"/>
    <property type="project" value="InterPro"/>
</dbReference>
<feature type="domain" description="TNFR-Cys" evidence="2">
    <location>
        <begin position="61"/>
        <end position="95"/>
    </location>
</feature>
<keyword evidence="3" id="KW-1185">Reference proteome</keyword>
<feature type="disulfide bond" evidence="1">
    <location>
        <begin position="74"/>
        <end position="87"/>
    </location>
</feature>
<gene>
    <name evidence="4" type="primary">TNFRSF14</name>
</gene>
<dbReference type="RefSeq" id="XP_017686795.1">
    <property type="nucleotide sequence ID" value="XM_017831306.1"/>
</dbReference>
<dbReference type="OrthoDB" id="10031141at2759"/>
<dbReference type="PANTHER" id="PTHR46838:SF1">
    <property type="entry name" value="TUMOR NECROSIS FACTOR RECEPTOR SUPERFAMILY MEMBER 14"/>
    <property type="match status" value="1"/>
</dbReference>
<dbReference type="PROSITE" id="PS50050">
    <property type="entry name" value="TNFR_NGFR_2"/>
    <property type="match status" value="3"/>
</dbReference>
<feature type="repeat" description="TNFR-Cys" evidence="1">
    <location>
        <begin position="97"/>
        <end position="139"/>
    </location>
</feature>
<feature type="repeat" description="TNFR-Cys" evidence="1">
    <location>
        <begin position="140"/>
        <end position="182"/>
    </location>
</feature>
<dbReference type="GO" id="GO:0050829">
    <property type="term" value="P:defense response to Gram-negative bacterium"/>
    <property type="evidence" value="ECO:0007669"/>
    <property type="project" value="TreeGrafter"/>
</dbReference>
<proteinExistence type="predicted"/>
<evidence type="ECO:0000313" key="3">
    <source>
        <dbReference type="Proteomes" id="UP000504624"/>
    </source>
</evidence>
<accession>A0A6J0IJ52</accession>
<dbReference type="Proteomes" id="UP000504624">
    <property type="component" value="Unplaced"/>
</dbReference>
<evidence type="ECO:0000256" key="1">
    <source>
        <dbReference type="PROSITE-ProRule" id="PRU00206"/>
    </source>
</evidence>
<keyword evidence="4" id="KW-0675">Receptor</keyword>
<dbReference type="GO" id="GO:0004888">
    <property type="term" value="F:transmembrane signaling receptor activity"/>
    <property type="evidence" value="ECO:0007669"/>
    <property type="project" value="InterPro"/>
</dbReference>
<sequence length="236" mass="24980">MSTFRFRFLRPPSGTGPVPHGAAAAGPRRWRLRERDPGRDTMRLVLAMVLITQLERSDAAGCEPGEYPNGTECCPMCAAGWRVFKHCTARSSTTCIPCVEGTYTDHPNGLTRCRTCKLCDEGANLVTAAACTYTKNTVCGCRPGHFCSSPGPEGCAVCQPYTVCVPGTMVKEWGTATKDHVCEVCPPGTFSSANMSVACTPGPNGAGVRALTAWSGFEVHGGERGSNNCSCAGSRC</sequence>
<dbReference type="Gene3D" id="2.10.50.10">
    <property type="entry name" value="Tumor Necrosis Factor Receptor, subunit A, domain 2"/>
    <property type="match status" value="3"/>
</dbReference>
<dbReference type="InterPro" id="IPR001368">
    <property type="entry name" value="TNFR/NGFR_Cys_rich_reg"/>
</dbReference>
<dbReference type="AlphaFoldDB" id="A0A6J0IJ52"/>
<dbReference type="CTD" id="8764"/>
<dbReference type="GO" id="GO:2000406">
    <property type="term" value="P:positive regulation of T cell migration"/>
    <property type="evidence" value="ECO:0007669"/>
    <property type="project" value="TreeGrafter"/>
</dbReference>
<comment type="caution">
    <text evidence="1">Lacks conserved residue(s) required for the propagation of feature annotation.</text>
</comment>
<dbReference type="GO" id="GO:0006915">
    <property type="term" value="P:apoptotic process"/>
    <property type="evidence" value="ECO:0007669"/>
    <property type="project" value="InterPro"/>
</dbReference>
<feature type="repeat" description="TNFR-Cys" evidence="1">
    <location>
        <begin position="61"/>
        <end position="95"/>
    </location>
</feature>
<dbReference type="PROSITE" id="PS00652">
    <property type="entry name" value="TNFR_NGFR_1"/>
    <property type="match status" value="2"/>
</dbReference>
<dbReference type="GO" id="GO:0050830">
    <property type="term" value="P:defense response to Gram-positive bacterium"/>
    <property type="evidence" value="ECO:0007669"/>
    <property type="project" value="TreeGrafter"/>
</dbReference>
<dbReference type="PRINTS" id="PR01680">
    <property type="entry name" value="TNFACTORR6"/>
</dbReference>
<feature type="disulfide bond" evidence="1">
    <location>
        <begin position="164"/>
        <end position="182"/>
    </location>
</feature>
<feature type="domain" description="TNFR-Cys" evidence="2">
    <location>
        <begin position="140"/>
        <end position="182"/>
    </location>
</feature>
<dbReference type="SMART" id="SM00208">
    <property type="entry name" value="TNFR"/>
    <property type="match status" value="3"/>
</dbReference>
<feature type="disulfide bond" evidence="1">
    <location>
        <begin position="98"/>
        <end position="113"/>
    </location>
</feature>
<dbReference type="GO" id="GO:0009897">
    <property type="term" value="C:external side of plasma membrane"/>
    <property type="evidence" value="ECO:0007669"/>
    <property type="project" value="TreeGrafter"/>
</dbReference>
<dbReference type="FunFam" id="2.10.50.10:FF:000007">
    <property type="entry name" value="TNF receptor superfamily member 14"/>
    <property type="match status" value="1"/>
</dbReference>
<name>A0A6J0IJ52_9PASS</name>
<reference evidence="4" key="1">
    <citation type="submission" date="2025-08" db="UniProtKB">
        <authorList>
            <consortium name="RefSeq"/>
        </authorList>
    </citation>
    <scope>IDENTIFICATION</scope>
</reference>
<dbReference type="SUPFAM" id="SSF57586">
    <property type="entry name" value="TNF receptor-like"/>
    <property type="match status" value="3"/>
</dbReference>
<feature type="domain" description="TNFR-Cys" evidence="2">
    <location>
        <begin position="97"/>
        <end position="139"/>
    </location>
</feature>
<dbReference type="GO" id="GO:0046642">
    <property type="term" value="P:negative regulation of alpha-beta T cell proliferation"/>
    <property type="evidence" value="ECO:0007669"/>
    <property type="project" value="TreeGrafter"/>
</dbReference>
<dbReference type="PANTHER" id="PTHR46838">
    <property type="entry name" value="TUMOR NECROSIS FACTOR RECEPTOR SUPERFAMILY MEMBER 14"/>
    <property type="match status" value="1"/>
</dbReference>
<protein>
    <submittedName>
        <fullName evidence="4">Tumor necrosis factor receptor superfamily member 14 isoform X4</fullName>
    </submittedName>
</protein>
<evidence type="ECO:0000313" key="4">
    <source>
        <dbReference type="RefSeq" id="XP_017686795.1"/>
    </source>
</evidence>
<organism evidence="3 4">
    <name type="scientific">Lepidothrix coronata</name>
    <name type="common">blue-crowned manakin</name>
    <dbReference type="NCBI Taxonomy" id="321398"/>
    <lineage>
        <taxon>Eukaryota</taxon>
        <taxon>Metazoa</taxon>
        <taxon>Chordata</taxon>
        <taxon>Craniata</taxon>
        <taxon>Vertebrata</taxon>
        <taxon>Euteleostomi</taxon>
        <taxon>Archelosauria</taxon>
        <taxon>Archosauria</taxon>
        <taxon>Dinosauria</taxon>
        <taxon>Saurischia</taxon>
        <taxon>Theropoda</taxon>
        <taxon>Coelurosauria</taxon>
        <taxon>Aves</taxon>
        <taxon>Neognathae</taxon>
        <taxon>Neoaves</taxon>
        <taxon>Telluraves</taxon>
        <taxon>Australaves</taxon>
        <taxon>Passeriformes</taxon>
        <taxon>Pipridae</taxon>
        <taxon>Lepidothrix</taxon>
    </lineage>
</organism>
<feature type="disulfide bond" evidence="1">
    <location>
        <begin position="77"/>
        <end position="95"/>
    </location>
</feature>
<evidence type="ECO:0000259" key="2">
    <source>
        <dbReference type="PROSITE" id="PS50050"/>
    </source>
</evidence>
<dbReference type="GeneID" id="108505366"/>
<dbReference type="Pfam" id="PF00020">
    <property type="entry name" value="TNFR_c6"/>
    <property type="match status" value="1"/>
</dbReference>
<dbReference type="GO" id="GO:0007165">
    <property type="term" value="P:signal transduction"/>
    <property type="evidence" value="ECO:0007669"/>
    <property type="project" value="InterPro"/>
</dbReference>
<dbReference type="InterPro" id="IPR008063">
    <property type="entry name" value="Fas_rcpt"/>
</dbReference>
<keyword evidence="1" id="KW-1015">Disulfide bond</keyword>